<feature type="domain" description="Heterokaryon incompatibility" evidence="1">
    <location>
        <begin position="118"/>
        <end position="304"/>
    </location>
</feature>
<proteinExistence type="predicted"/>
<dbReference type="PANTHER" id="PTHR24148:SF73">
    <property type="entry name" value="HET DOMAIN PROTEIN (AFU_ORTHOLOGUE AFUA_8G01020)"/>
    <property type="match status" value="1"/>
</dbReference>
<dbReference type="Pfam" id="PF06985">
    <property type="entry name" value="HET"/>
    <property type="match status" value="1"/>
</dbReference>
<dbReference type="PANTHER" id="PTHR24148">
    <property type="entry name" value="ANKYRIN REPEAT DOMAIN-CONTAINING PROTEIN 39 HOMOLOG-RELATED"/>
    <property type="match status" value="1"/>
</dbReference>
<dbReference type="EMBL" id="PDXA01000067">
    <property type="protein sequence ID" value="RYN34618.1"/>
    <property type="molecule type" value="Genomic_DNA"/>
</dbReference>
<accession>A0A4Q4M1L5</accession>
<sequence length="809" mass="91908">MAPQMPGNSRNPRWDNEETISALFSQVGGMKKENHLKLPQRQSRLPIIRPPEGCERMEPRDCKNVDYRDLPTITSIRLLKIHPGLEDNSEESYSDFELFRPPVRCSLVVVDLNDDVVYDALSYTWGDPCTLYLSTQDISSQKAWAARAFDIEVDGKAVSVSSNLYAALLGLRSHLTHQKDPRFPDAPQSSGLFWIDALCINQNDLEEKSIQVMMMSRIYHQARLVFAWLGGGDQLSAQAFHDLATIAQLCQGKKRDPKELRSFDISSDETYQKLGISKLDYTSWIGVFLFLNRAWFKRAWIVQEIALAREPWFMCGRQLGSVEVILGSFEILQQSRWLHQLRKMAEPLIQNFRTEADFSSGLTSAKSSVKFYRPKKTHVLDSTLGSIIREVRISIGTFDGWTKDGSTLKRPSLLQLLEWYRYTESGDARDKVYAFVGLSWEQETRPLMVNYHLGVREVFVDVTRYLLGHLQSLKIFSVKKYPIDAEPTLDLPSWVPDFTVQNSVRLINEHKTFAASKGLRWLNPVYLPGSKLQLRGFKLEKISSIGVAFKWAAIPELSLLLQKVNPPKGQTRFETLWRTILLDIFEETTPASMACGSSFLELLERTVLYRQVFAAFSLRYADYMTGFRDKAQASLDAAPEDFRGLMDFEQAKLLLGATYTAFQRITGRCKETDGIVFPPEFVDFEYRRAESGDKTEDRLVIEEFHDELTKRMNQAKIKTKDDVDFQISATATGRLLFVTGSGDLGMGPPVLEVGDEVWILTGADVPLILRPSASSGEYRLVGEAYVHGIMQGEALADVQENDLREVILV</sequence>
<dbReference type="Pfam" id="PF26639">
    <property type="entry name" value="Het-6_barrel"/>
    <property type="match status" value="1"/>
</dbReference>
<comment type="caution">
    <text evidence="2">The sequence shown here is derived from an EMBL/GenBank/DDBJ whole genome shotgun (WGS) entry which is preliminary data.</text>
</comment>
<name>A0A4Q4M1L5_9PLEO</name>
<evidence type="ECO:0000259" key="1">
    <source>
        <dbReference type="Pfam" id="PF06985"/>
    </source>
</evidence>
<reference evidence="3" key="1">
    <citation type="journal article" date="2019" name="bioRxiv">
        <title>Genomics, evolutionary history and diagnostics of the Alternaria alternata species group including apple and Asian pear pathotypes.</title>
        <authorList>
            <person name="Armitage A.D."/>
            <person name="Cockerton H.M."/>
            <person name="Sreenivasaprasad S."/>
            <person name="Woodhall J.W."/>
            <person name="Lane C.R."/>
            <person name="Harrison R.J."/>
            <person name="Clarkson J.P."/>
        </authorList>
    </citation>
    <scope>NUCLEOTIDE SEQUENCE [LARGE SCALE GENOMIC DNA]</scope>
    <source>
        <strain evidence="3">FERA 1082</strain>
    </source>
</reference>
<dbReference type="InterPro" id="IPR052895">
    <property type="entry name" value="HetReg/Transcr_Mod"/>
</dbReference>
<dbReference type="Proteomes" id="UP000292402">
    <property type="component" value="Unassembled WGS sequence"/>
</dbReference>
<dbReference type="AlphaFoldDB" id="A0A4Q4M1L5"/>
<evidence type="ECO:0000313" key="2">
    <source>
        <dbReference type="EMBL" id="RYN34618.1"/>
    </source>
</evidence>
<protein>
    <recommendedName>
        <fullName evidence="1">Heterokaryon incompatibility domain-containing protein</fullName>
    </recommendedName>
</protein>
<dbReference type="InterPro" id="IPR010730">
    <property type="entry name" value="HET"/>
</dbReference>
<evidence type="ECO:0000313" key="3">
    <source>
        <dbReference type="Proteomes" id="UP000292402"/>
    </source>
</evidence>
<gene>
    <name evidence="2" type="ORF">AA0114_g11838</name>
</gene>
<organism evidence="2 3">
    <name type="scientific">Alternaria tenuissima</name>
    <dbReference type="NCBI Taxonomy" id="119927"/>
    <lineage>
        <taxon>Eukaryota</taxon>
        <taxon>Fungi</taxon>
        <taxon>Dikarya</taxon>
        <taxon>Ascomycota</taxon>
        <taxon>Pezizomycotina</taxon>
        <taxon>Dothideomycetes</taxon>
        <taxon>Pleosporomycetidae</taxon>
        <taxon>Pleosporales</taxon>
        <taxon>Pleosporineae</taxon>
        <taxon>Pleosporaceae</taxon>
        <taxon>Alternaria</taxon>
        <taxon>Alternaria sect. Alternaria</taxon>
        <taxon>Alternaria alternata complex</taxon>
    </lineage>
</organism>